<protein>
    <submittedName>
        <fullName evidence="1">Uncharacterized protein</fullName>
    </submittedName>
</protein>
<dbReference type="Proteomes" id="UP000826656">
    <property type="component" value="Unassembled WGS sequence"/>
</dbReference>
<organism evidence="1 2">
    <name type="scientific">Solanum tuberosum</name>
    <name type="common">Potato</name>
    <dbReference type="NCBI Taxonomy" id="4113"/>
    <lineage>
        <taxon>Eukaryota</taxon>
        <taxon>Viridiplantae</taxon>
        <taxon>Streptophyta</taxon>
        <taxon>Embryophyta</taxon>
        <taxon>Tracheophyta</taxon>
        <taxon>Spermatophyta</taxon>
        <taxon>Magnoliopsida</taxon>
        <taxon>eudicotyledons</taxon>
        <taxon>Gunneridae</taxon>
        <taxon>Pentapetalae</taxon>
        <taxon>asterids</taxon>
        <taxon>lamiids</taxon>
        <taxon>Solanales</taxon>
        <taxon>Solanaceae</taxon>
        <taxon>Solanoideae</taxon>
        <taxon>Solaneae</taxon>
        <taxon>Solanum</taxon>
    </lineage>
</organism>
<proteinExistence type="predicted"/>
<keyword evidence="2" id="KW-1185">Reference proteome</keyword>
<reference evidence="1 2" key="1">
    <citation type="journal article" date="2021" name="bioRxiv">
        <title>Chromosome-scale and haplotype-resolved genome assembly of a tetraploid potato cultivar.</title>
        <authorList>
            <person name="Sun H."/>
            <person name="Jiao W.-B."/>
            <person name="Krause K."/>
            <person name="Campoy J.A."/>
            <person name="Goel M."/>
            <person name="Folz-Donahue K."/>
            <person name="Kukat C."/>
            <person name="Huettel B."/>
            <person name="Schneeberger K."/>
        </authorList>
    </citation>
    <scope>NUCLEOTIDE SEQUENCE [LARGE SCALE GENOMIC DNA]</scope>
    <source>
        <strain evidence="1">SolTubOtavaFocal</strain>
        <tissue evidence="1">Leaves</tissue>
    </source>
</reference>
<evidence type="ECO:0000313" key="2">
    <source>
        <dbReference type="Proteomes" id="UP000826656"/>
    </source>
</evidence>
<comment type="caution">
    <text evidence="1">The sequence shown here is derived from an EMBL/GenBank/DDBJ whole genome shotgun (WGS) entry which is preliminary data.</text>
</comment>
<evidence type="ECO:0000313" key="1">
    <source>
        <dbReference type="EMBL" id="KAH0783995.1"/>
    </source>
</evidence>
<name>A0ABQ7WTV3_SOLTU</name>
<accession>A0ABQ7WTV3</accession>
<gene>
    <name evidence="1" type="ORF">KY290_003593</name>
</gene>
<sequence>MSSPRRRAVKNLEKYNGCGGRGVEKTMWVAKGLGLGWAEVEKMLGGWGNSGEDDLGGWGGVGMGGVEKTLVGMGGVEKTLVGLGGHRWARPI</sequence>
<dbReference type="EMBL" id="JAIVGD010000001">
    <property type="protein sequence ID" value="KAH0783995.1"/>
    <property type="molecule type" value="Genomic_DNA"/>
</dbReference>